<dbReference type="RefSeq" id="WP_023395972.1">
    <property type="nucleotide sequence ID" value="NZ_ASGZ01000070.1"/>
</dbReference>
<evidence type="ECO:0000259" key="1">
    <source>
        <dbReference type="Pfam" id="PF08350"/>
    </source>
</evidence>
<gene>
    <name evidence="2" type="ORF">K933_17027</name>
</gene>
<name>V4IUF7_9EURY</name>
<feature type="domain" description="Methanogenesis regulatory protein FilR1 middle" evidence="1">
    <location>
        <begin position="49"/>
        <end position="177"/>
    </location>
</feature>
<dbReference type="AlphaFoldDB" id="V4IUF7"/>
<dbReference type="InterPro" id="IPR013561">
    <property type="entry name" value="FilR1_middle_dom"/>
</dbReference>
<sequence>MESFEEFTSTAEQWIRLNPFLRWVDEDALDFDYGLLDDATVVIAEPGNPYAVINHHVERIRELDEGHFLLPYTGLHATEVAHESIVDREGACELVVAPSVMETIQTNEEYTTLFEGMVATGRFDVYQASTELPLSVGVLDDYVQIIAADGEQPRALIETTQSEVYEWATGVFETYKRQAELTMSSSTSEITLS</sequence>
<reference evidence="2 3" key="1">
    <citation type="journal article" date="2013" name="Genome Announc.">
        <title>Draft Genome Sequence of 'Candidatus Halobonum tyrrellensis' Strain G22, Isolated from the Hypersaline Waters of Lake Tyrrell, Australia.</title>
        <authorList>
            <person name="Ugalde J.A."/>
            <person name="Narasingarao P."/>
            <person name="Kuo S."/>
            <person name="Podell S."/>
            <person name="Allen E.E."/>
        </authorList>
    </citation>
    <scope>NUCLEOTIDE SEQUENCE [LARGE SCALE GENOMIC DNA]</scope>
    <source>
        <strain evidence="2 3">G22</strain>
    </source>
</reference>
<evidence type="ECO:0000313" key="2">
    <source>
        <dbReference type="EMBL" id="ESP86807.1"/>
    </source>
</evidence>
<dbReference type="Proteomes" id="UP000017840">
    <property type="component" value="Unassembled WGS sequence"/>
</dbReference>
<evidence type="ECO:0000313" key="3">
    <source>
        <dbReference type="Proteomes" id="UP000017840"/>
    </source>
</evidence>
<protein>
    <recommendedName>
        <fullName evidence="1">Methanogenesis regulatory protein FilR1 middle domain-containing protein</fullName>
    </recommendedName>
</protein>
<proteinExistence type="predicted"/>
<dbReference type="EMBL" id="ASGZ01000070">
    <property type="protein sequence ID" value="ESP86807.1"/>
    <property type="molecule type" value="Genomic_DNA"/>
</dbReference>
<accession>V4IUF7</accession>
<dbReference type="eggNOG" id="arCOG02808">
    <property type="taxonomic scope" value="Archaea"/>
</dbReference>
<dbReference type="Pfam" id="PF08350">
    <property type="entry name" value="FilR1_middle"/>
    <property type="match status" value="1"/>
</dbReference>
<comment type="caution">
    <text evidence="2">The sequence shown here is derived from an EMBL/GenBank/DDBJ whole genome shotgun (WGS) entry which is preliminary data.</text>
</comment>
<organism evidence="2 3">
    <name type="scientific">Candidatus Halobonum tyrrellensis G22</name>
    <dbReference type="NCBI Taxonomy" id="1324957"/>
    <lineage>
        <taxon>Archaea</taxon>
        <taxon>Methanobacteriati</taxon>
        <taxon>Methanobacteriota</taxon>
        <taxon>Stenosarchaea group</taxon>
        <taxon>Halobacteria</taxon>
        <taxon>Halobacteriales</taxon>
        <taxon>Haloferacaceae</taxon>
        <taxon>Candidatus Halobonum</taxon>
    </lineage>
</organism>
<keyword evidence="3" id="KW-1185">Reference proteome</keyword>
<dbReference type="OrthoDB" id="11410at2157"/>